<dbReference type="PROSITE" id="PS00972">
    <property type="entry name" value="USP_1"/>
    <property type="match status" value="1"/>
</dbReference>
<dbReference type="Proteomes" id="UP000826234">
    <property type="component" value="Unassembled WGS sequence"/>
</dbReference>
<feature type="compositionally biased region" description="Polar residues" evidence="2">
    <location>
        <begin position="1"/>
        <end position="10"/>
    </location>
</feature>
<comment type="catalytic activity">
    <reaction evidence="1">
        <text>Thiol-dependent hydrolysis of ester, thioester, amide, peptide and isopeptide bonds formed by the C-terminal Gly of ubiquitin (a 76-residue protein attached to proteins as an intracellular targeting signal).</text>
        <dbReference type="EC" id="3.4.19.12"/>
    </reaction>
</comment>
<dbReference type="InterPro" id="IPR028889">
    <property type="entry name" value="USP"/>
</dbReference>
<dbReference type="PROSITE" id="PS50235">
    <property type="entry name" value="USP_3"/>
    <property type="match status" value="1"/>
</dbReference>
<organism evidence="4 5">
    <name type="scientific">Phrynosoma platyrhinos</name>
    <name type="common">Desert horned lizard</name>
    <dbReference type="NCBI Taxonomy" id="52577"/>
    <lineage>
        <taxon>Eukaryota</taxon>
        <taxon>Metazoa</taxon>
        <taxon>Chordata</taxon>
        <taxon>Craniata</taxon>
        <taxon>Vertebrata</taxon>
        <taxon>Euteleostomi</taxon>
        <taxon>Lepidosauria</taxon>
        <taxon>Squamata</taxon>
        <taxon>Bifurcata</taxon>
        <taxon>Unidentata</taxon>
        <taxon>Episquamata</taxon>
        <taxon>Toxicofera</taxon>
        <taxon>Iguania</taxon>
        <taxon>Phrynosomatidae</taxon>
        <taxon>Phrynosomatinae</taxon>
        <taxon>Phrynosoma</taxon>
    </lineage>
</organism>
<dbReference type="InterPro" id="IPR050164">
    <property type="entry name" value="Peptidase_C19"/>
</dbReference>
<dbReference type="InterPro" id="IPR038765">
    <property type="entry name" value="Papain-like_cys_pep_sf"/>
</dbReference>
<dbReference type="PANTHER" id="PTHR24006:SF905">
    <property type="entry name" value="UBIQUITIN CARBOXYL-TERMINAL HYDROLASE 1"/>
    <property type="match status" value="1"/>
</dbReference>
<dbReference type="SUPFAM" id="SSF54001">
    <property type="entry name" value="Cysteine proteinases"/>
    <property type="match status" value="1"/>
</dbReference>
<dbReference type="EMBL" id="JAIPUX010005289">
    <property type="protein sequence ID" value="KAH0618549.1"/>
    <property type="molecule type" value="Genomic_DNA"/>
</dbReference>
<keyword evidence="1" id="KW-0788">Thiol protease</keyword>
<keyword evidence="1" id="KW-0645">Protease</keyword>
<gene>
    <name evidence="4" type="ORF">JD844_017868</name>
</gene>
<dbReference type="Pfam" id="PF00443">
    <property type="entry name" value="UCH"/>
    <property type="match status" value="1"/>
</dbReference>
<name>A0ABQ7SMM2_PHRPL</name>
<reference evidence="4 5" key="1">
    <citation type="journal article" date="2022" name="Gigascience">
        <title>A chromosome-level genome assembly and annotation of the desert horned lizard, Phrynosoma platyrhinos, provides insight into chromosomal rearrangements among reptiles.</title>
        <authorList>
            <person name="Koochekian N."/>
            <person name="Ascanio A."/>
            <person name="Farleigh K."/>
            <person name="Card D.C."/>
            <person name="Schield D.R."/>
            <person name="Castoe T.A."/>
            <person name="Jezkova T."/>
        </authorList>
    </citation>
    <scope>NUCLEOTIDE SEQUENCE [LARGE SCALE GENOMIC DNA]</scope>
    <source>
        <strain evidence="4">NK-2021</strain>
    </source>
</reference>
<proteinExistence type="inferred from homology"/>
<sequence>MPGVSPSDSHGLSRGTPTKKGRLSLKFFQKRETKRALDFAESPENEQKTSEYECSEIEQIVPVAQPLSPVCCEKKDIMLPFVGLNNLGNTCYLNSILQGAIKEDSLASYELVYSLHSLIISVEQLQASFLLSPDKYTDELATQPRRLLNTLRELNPMYEGYLQHDAQEVLQCILGHIQGTCQLLKEELKRKSVQEPTTEFREKSSQNSESTSIVEEDGCVLDDQVKKDYEDKTKGSVKRKNDDVEGGNEKKKSRVSREKNGGEDNLRQTRSKRKALEEKLETHPEAGINEIKIQSENETTKPVHKKSRLRLNWLKPSSNQPSILSKFCSLGKLATNLGFKDPIKEIHNCEFTGTSVKCEKSIQSKEQYYDSTSPKESTVNKGAEEQLKKELDDFDLVERLFQGQLVLRTRCLECECFTERREDFQDISVPVQKDELLKVEENSESKYYDKPKTEVKTLKWAISQFASVERIVGEDKYFCENCHHYTEAERSLLFDKMPEVITIHLKCFAASGLEFDCYGGLSKINTPLQTPLKLSLDDWSINPANEIYGLFAVVMHSGITISSGHYTASVKITDLDSLELDKDNFIVDALGKICPEPLNEQEARAVTEDYDDGEVSFRIGGNTQPNKGLNKKNTEAVGLLGGQKSKSSCDLPINKASHSEKMANIVTEAKNAECSHAKQIMEFEQSEQTAITTNGVGSKAIRIMQSLKEYEGKWLLFDDSEVKVTEEKDFLNFLSPISSSTSTPYLLFYKKIVE</sequence>
<dbReference type="Gene3D" id="3.90.70.10">
    <property type="entry name" value="Cysteine proteinases"/>
    <property type="match status" value="2"/>
</dbReference>
<dbReference type="InterPro" id="IPR018200">
    <property type="entry name" value="USP_CS"/>
</dbReference>
<keyword evidence="5" id="KW-1185">Reference proteome</keyword>
<evidence type="ECO:0000259" key="3">
    <source>
        <dbReference type="PROSITE" id="PS50235"/>
    </source>
</evidence>
<keyword evidence="1" id="KW-0378">Hydrolase</keyword>
<feature type="compositionally biased region" description="Basic and acidic residues" evidence="2">
    <location>
        <begin position="223"/>
        <end position="267"/>
    </location>
</feature>
<dbReference type="CDD" id="cd02671">
    <property type="entry name" value="Peptidase_C19O"/>
    <property type="match status" value="1"/>
</dbReference>
<evidence type="ECO:0000256" key="2">
    <source>
        <dbReference type="SAM" id="MobiDB-lite"/>
    </source>
</evidence>
<dbReference type="PANTHER" id="PTHR24006">
    <property type="entry name" value="UBIQUITIN CARBOXYL-TERMINAL HYDROLASE"/>
    <property type="match status" value="1"/>
</dbReference>
<dbReference type="PROSITE" id="PS00973">
    <property type="entry name" value="USP_2"/>
    <property type="match status" value="1"/>
</dbReference>
<feature type="region of interest" description="Disordered" evidence="2">
    <location>
        <begin position="1"/>
        <end position="21"/>
    </location>
</feature>
<dbReference type="InterPro" id="IPR033815">
    <property type="entry name" value="USP1"/>
</dbReference>
<dbReference type="EC" id="3.4.19.12" evidence="1"/>
<feature type="domain" description="USP" evidence="3">
    <location>
        <begin position="82"/>
        <end position="752"/>
    </location>
</feature>
<evidence type="ECO:0000313" key="4">
    <source>
        <dbReference type="EMBL" id="KAH0618549.1"/>
    </source>
</evidence>
<dbReference type="InterPro" id="IPR001394">
    <property type="entry name" value="Peptidase_C19_UCH"/>
</dbReference>
<comment type="caution">
    <text evidence="4">The sequence shown here is derived from an EMBL/GenBank/DDBJ whole genome shotgun (WGS) entry which is preliminary data.</text>
</comment>
<protein>
    <recommendedName>
        <fullName evidence="1">Ubiquitin carboxyl-terminal hydrolase</fullName>
        <ecNumber evidence="1">3.4.19.12</ecNumber>
    </recommendedName>
</protein>
<evidence type="ECO:0000256" key="1">
    <source>
        <dbReference type="RuleBase" id="RU366025"/>
    </source>
</evidence>
<evidence type="ECO:0000313" key="5">
    <source>
        <dbReference type="Proteomes" id="UP000826234"/>
    </source>
</evidence>
<keyword evidence="1" id="KW-0833">Ubl conjugation pathway</keyword>
<comment type="similarity">
    <text evidence="1">Belongs to the peptidase C19 family.</text>
</comment>
<feature type="region of interest" description="Disordered" evidence="2">
    <location>
        <begin position="192"/>
        <end position="273"/>
    </location>
</feature>
<accession>A0ABQ7SMM2</accession>
<feature type="compositionally biased region" description="Basic and acidic residues" evidence="2">
    <location>
        <begin position="192"/>
        <end position="204"/>
    </location>
</feature>